<keyword evidence="5 10" id="KW-0547">Nucleotide-binding</keyword>
<proteinExistence type="inferred from homology"/>
<dbReference type="InterPro" id="IPR011009">
    <property type="entry name" value="Kinase-like_dom_sf"/>
</dbReference>
<dbReference type="FunFam" id="3.30.200.20:FF:000572">
    <property type="entry name" value="Interleukin-1 receptor-associated kinase"/>
    <property type="match status" value="1"/>
</dbReference>
<evidence type="ECO:0000256" key="5">
    <source>
        <dbReference type="ARBA" id="ARBA00022741"/>
    </source>
</evidence>
<comment type="catalytic activity">
    <reaction evidence="8">
        <text>L-threonyl-[protein] + ATP = O-phospho-L-threonyl-[protein] + ADP + H(+)</text>
        <dbReference type="Rhea" id="RHEA:46608"/>
        <dbReference type="Rhea" id="RHEA-COMP:11060"/>
        <dbReference type="Rhea" id="RHEA-COMP:11605"/>
        <dbReference type="ChEBI" id="CHEBI:15378"/>
        <dbReference type="ChEBI" id="CHEBI:30013"/>
        <dbReference type="ChEBI" id="CHEBI:30616"/>
        <dbReference type="ChEBI" id="CHEBI:61977"/>
        <dbReference type="ChEBI" id="CHEBI:456216"/>
        <dbReference type="EC" id="2.7.11.1"/>
    </reaction>
</comment>
<evidence type="ECO:0000256" key="9">
    <source>
        <dbReference type="ARBA" id="ARBA00048679"/>
    </source>
</evidence>
<evidence type="ECO:0000313" key="14">
    <source>
        <dbReference type="WBParaSite" id="L893_g12243.t1"/>
    </source>
</evidence>
<dbReference type="Proteomes" id="UP000095287">
    <property type="component" value="Unplaced"/>
</dbReference>
<keyword evidence="6" id="KW-0418">Kinase</keyword>
<dbReference type="InterPro" id="IPR001245">
    <property type="entry name" value="Ser-Thr/Tyr_kinase_cat_dom"/>
</dbReference>
<evidence type="ECO:0000256" key="4">
    <source>
        <dbReference type="ARBA" id="ARBA00022679"/>
    </source>
</evidence>
<evidence type="ECO:0000256" key="10">
    <source>
        <dbReference type="PROSITE-ProRule" id="PRU10141"/>
    </source>
</evidence>
<dbReference type="InterPro" id="IPR000719">
    <property type="entry name" value="Prot_kinase_dom"/>
</dbReference>
<feature type="binding site" evidence="10">
    <location>
        <position position="213"/>
    </location>
    <ligand>
        <name>ATP</name>
        <dbReference type="ChEBI" id="CHEBI:30616"/>
    </ligand>
</feature>
<dbReference type="GO" id="GO:0009893">
    <property type="term" value="P:positive regulation of metabolic process"/>
    <property type="evidence" value="ECO:0007669"/>
    <property type="project" value="UniProtKB-ARBA"/>
</dbReference>
<dbReference type="GO" id="GO:0031349">
    <property type="term" value="P:positive regulation of defense response"/>
    <property type="evidence" value="ECO:0007669"/>
    <property type="project" value="UniProtKB-ARBA"/>
</dbReference>
<dbReference type="InterPro" id="IPR011029">
    <property type="entry name" value="DEATH-like_dom_sf"/>
</dbReference>
<dbReference type="SUPFAM" id="SSF56112">
    <property type="entry name" value="Protein kinase-like (PK-like)"/>
    <property type="match status" value="1"/>
</dbReference>
<evidence type="ECO:0000256" key="11">
    <source>
        <dbReference type="RuleBase" id="RU000304"/>
    </source>
</evidence>
<evidence type="ECO:0000259" key="12">
    <source>
        <dbReference type="PROSITE" id="PS50011"/>
    </source>
</evidence>
<keyword evidence="3 11" id="KW-0723">Serine/threonine-protein kinase</keyword>
<dbReference type="SMART" id="SM00220">
    <property type="entry name" value="S_TKc"/>
    <property type="match status" value="1"/>
</dbReference>
<evidence type="ECO:0000313" key="13">
    <source>
        <dbReference type="Proteomes" id="UP000095287"/>
    </source>
</evidence>
<dbReference type="PROSITE" id="PS00108">
    <property type="entry name" value="PROTEIN_KINASE_ST"/>
    <property type="match status" value="1"/>
</dbReference>
<name>A0A1I7Y333_9BILA</name>
<organism evidence="13 14">
    <name type="scientific">Steinernema glaseri</name>
    <dbReference type="NCBI Taxonomy" id="37863"/>
    <lineage>
        <taxon>Eukaryota</taxon>
        <taxon>Metazoa</taxon>
        <taxon>Ecdysozoa</taxon>
        <taxon>Nematoda</taxon>
        <taxon>Chromadorea</taxon>
        <taxon>Rhabditida</taxon>
        <taxon>Tylenchina</taxon>
        <taxon>Panagrolaimomorpha</taxon>
        <taxon>Strongyloidoidea</taxon>
        <taxon>Steinernematidae</taxon>
        <taxon>Steinernema</taxon>
    </lineage>
</organism>
<dbReference type="GO" id="GO:1902533">
    <property type="term" value="P:positive regulation of intracellular signal transduction"/>
    <property type="evidence" value="ECO:0007669"/>
    <property type="project" value="UniProtKB-ARBA"/>
</dbReference>
<dbReference type="PROSITE" id="PS50011">
    <property type="entry name" value="PROTEIN_KINASE_DOM"/>
    <property type="match status" value="1"/>
</dbReference>
<evidence type="ECO:0000256" key="3">
    <source>
        <dbReference type="ARBA" id="ARBA00022527"/>
    </source>
</evidence>
<keyword evidence="4" id="KW-0808">Transferase</keyword>
<dbReference type="GO" id="GO:0006950">
    <property type="term" value="P:response to stress"/>
    <property type="evidence" value="ECO:0007669"/>
    <property type="project" value="UniProtKB-ARBA"/>
</dbReference>
<evidence type="ECO:0000256" key="6">
    <source>
        <dbReference type="ARBA" id="ARBA00022777"/>
    </source>
</evidence>
<dbReference type="GO" id="GO:0004674">
    <property type="term" value="F:protein serine/threonine kinase activity"/>
    <property type="evidence" value="ECO:0007669"/>
    <property type="project" value="UniProtKB-KW"/>
</dbReference>
<protein>
    <recommendedName>
        <fullName evidence="2">non-specific serine/threonine protein kinase</fullName>
        <ecNumber evidence="2">2.7.11.1</ecNumber>
    </recommendedName>
</protein>
<dbReference type="FunFam" id="1.10.510.10:FF:000754">
    <property type="entry name" value="Interleukin-1 receptor-associated kinase"/>
    <property type="match status" value="1"/>
</dbReference>
<evidence type="ECO:0000256" key="7">
    <source>
        <dbReference type="ARBA" id="ARBA00022840"/>
    </source>
</evidence>
<evidence type="ECO:0000256" key="2">
    <source>
        <dbReference type="ARBA" id="ARBA00012513"/>
    </source>
</evidence>
<comment type="catalytic activity">
    <reaction evidence="9">
        <text>L-seryl-[protein] + ATP = O-phospho-L-seryl-[protein] + ADP + H(+)</text>
        <dbReference type="Rhea" id="RHEA:17989"/>
        <dbReference type="Rhea" id="RHEA-COMP:9863"/>
        <dbReference type="Rhea" id="RHEA-COMP:11604"/>
        <dbReference type="ChEBI" id="CHEBI:15378"/>
        <dbReference type="ChEBI" id="CHEBI:29999"/>
        <dbReference type="ChEBI" id="CHEBI:30616"/>
        <dbReference type="ChEBI" id="CHEBI:83421"/>
        <dbReference type="ChEBI" id="CHEBI:456216"/>
        <dbReference type="EC" id="2.7.11.1"/>
    </reaction>
</comment>
<dbReference type="GO" id="GO:0005886">
    <property type="term" value="C:plasma membrane"/>
    <property type="evidence" value="ECO:0007669"/>
    <property type="project" value="TreeGrafter"/>
</dbReference>
<keyword evidence="13" id="KW-1185">Reference proteome</keyword>
<feature type="domain" description="Protein kinase" evidence="12">
    <location>
        <begin position="185"/>
        <end position="477"/>
    </location>
</feature>
<dbReference type="AlphaFoldDB" id="A0A1I7Y333"/>
<dbReference type="Gene3D" id="3.30.200.20">
    <property type="entry name" value="Phosphorylase Kinase, domain 1"/>
    <property type="match status" value="1"/>
</dbReference>
<keyword evidence="7 10" id="KW-0067">ATP-binding</keyword>
<dbReference type="Pfam" id="PF07714">
    <property type="entry name" value="PK_Tyr_Ser-Thr"/>
    <property type="match status" value="1"/>
</dbReference>
<dbReference type="InterPro" id="IPR017441">
    <property type="entry name" value="Protein_kinase_ATP_BS"/>
</dbReference>
<evidence type="ECO:0000256" key="1">
    <source>
        <dbReference type="ARBA" id="ARBA00008718"/>
    </source>
</evidence>
<dbReference type="PROSITE" id="PS00107">
    <property type="entry name" value="PROTEIN_KINASE_ATP"/>
    <property type="match status" value="1"/>
</dbReference>
<dbReference type="EC" id="2.7.11.1" evidence="2"/>
<reference evidence="14" key="1">
    <citation type="submission" date="2016-11" db="UniProtKB">
        <authorList>
            <consortium name="WormBaseParasite"/>
        </authorList>
    </citation>
    <scope>IDENTIFICATION</scope>
</reference>
<dbReference type="WBParaSite" id="L893_g12243.t1">
    <property type="protein sequence ID" value="L893_g12243.t1"/>
    <property type="gene ID" value="L893_g12243"/>
</dbReference>
<dbReference type="Gene3D" id="1.10.510.10">
    <property type="entry name" value="Transferase(Phosphotransferase) domain 1"/>
    <property type="match status" value="1"/>
</dbReference>
<dbReference type="Gene3D" id="1.10.533.10">
    <property type="entry name" value="Death Domain, Fas"/>
    <property type="match status" value="1"/>
</dbReference>
<evidence type="ECO:0000256" key="8">
    <source>
        <dbReference type="ARBA" id="ARBA00047899"/>
    </source>
</evidence>
<dbReference type="GO" id="GO:0005524">
    <property type="term" value="F:ATP binding"/>
    <property type="evidence" value="ECO:0007669"/>
    <property type="project" value="UniProtKB-UniRule"/>
</dbReference>
<accession>A0A1I7Y333</accession>
<dbReference type="SUPFAM" id="SSF47986">
    <property type="entry name" value="DEATH domain"/>
    <property type="match status" value="1"/>
</dbReference>
<dbReference type="CDD" id="cd14066">
    <property type="entry name" value="STKc_IRAK"/>
    <property type="match status" value="1"/>
</dbReference>
<sequence length="479" mass="53502">MTIQYVFELPVETLRKLSENFDPNDAWEEIALLLPGIGNVDVEACRQARPPTSATNCLLRIWGSKGYLIADLYKVFAMAKLVKGMEIIKEYVEPKYHELERTCISKGSVQTLKMALNESKHQVSSIGIRSENVLHPSVSTSKAQSSTSVNSTPSGMTNLGAELYSGLQNTPTVKYEELLVATNSFAPENVIGKGGYGVVYRGEWKHTAVAVKKIQTKNGKGAEHEKERLRQSLQELRTLAKYRHDNILPLYGFSMDGPTPCLVYQFMANGSLEDRLLCRKDSRPLSWEQKLQISSGASRGLHFLHTIGRTPIIHGDVKTANILLDKHFEPKLGDFGLSRDGQAEADIDQKSPLIASHIKGTLAYLPPEFITSKILSTKLDVYSFGVVLLEIASGLRAYSDNREPHGIVDYAKRLKTEAKHDPEKLMATFGDKRTKLVDKAQNQRYFATFVTLGLQCAEKDRMERPTFREIVDAIAVLEE</sequence>
<dbReference type="PANTHER" id="PTHR27001">
    <property type="entry name" value="OS01G0253100 PROTEIN"/>
    <property type="match status" value="1"/>
</dbReference>
<dbReference type="InterPro" id="IPR008271">
    <property type="entry name" value="Ser/Thr_kinase_AS"/>
</dbReference>
<comment type="similarity">
    <text evidence="1">Belongs to the protein kinase superfamily. TKL Ser/Thr protein kinase family. Pelle subfamily.</text>
</comment>
<dbReference type="PANTHER" id="PTHR27001:SF939">
    <property type="entry name" value="INTERLEUKIN 1 RECEPTOR ASSOCIATED KINASE 1"/>
    <property type="match status" value="1"/>
</dbReference>